<proteinExistence type="predicted"/>
<dbReference type="PROSITE" id="PS51078">
    <property type="entry name" value="ICLR_ED"/>
    <property type="match status" value="1"/>
</dbReference>
<evidence type="ECO:0000313" key="6">
    <source>
        <dbReference type="EMBL" id="RJL19417.1"/>
    </source>
</evidence>
<dbReference type="GO" id="GO:0003700">
    <property type="term" value="F:DNA-binding transcription factor activity"/>
    <property type="evidence" value="ECO:0007669"/>
    <property type="project" value="TreeGrafter"/>
</dbReference>
<evidence type="ECO:0000259" key="5">
    <source>
        <dbReference type="PROSITE" id="PS51078"/>
    </source>
</evidence>
<keyword evidence="3" id="KW-0804">Transcription</keyword>
<dbReference type="InterPro" id="IPR050707">
    <property type="entry name" value="HTH_MetabolicPath_Reg"/>
</dbReference>
<feature type="domain" description="HTH iclR-type" evidence="4">
    <location>
        <begin position="10"/>
        <end position="72"/>
    </location>
</feature>
<dbReference type="CDD" id="cd00090">
    <property type="entry name" value="HTH_ARSR"/>
    <property type="match status" value="1"/>
</dbReference>
<dbReference type="SUPFAM" id="SSF46785">
    <property type="entry name" value="Winged helix' DNA-binding domain"/>
    <property type="match status" value="1"/>
</dbReference>
<dbReference type="GO" id="GO:0045892">
    <property type="term" value="P:negative regulation of DNA-templated transcription"/>
    <property type="evidence" value="ECO:0007669"/>
    <property type="project" value="TreeGrafter"/>
</dbReference>
<dbReference type="Proteomes" id="UP000283587">
    <property type="component" value="Unassembled WGS sequence"/>
</dbReference>
<comment type="caution">
    <text evidence="6">The sequence shown here is derived from an EMBL/GenBank/DDBJ whole genome shotgun (WGS) entry which is preliminary data.</text>
</comment>
<keyword evidence="7" id="KW-1185">Reference proteome</keyword>
<dbReference type="InterPro" id="IPR005471">
    <property type="entry name" value="Tscrpt_reg_IclR_N"/>
</dbReference>
<dbReference type="AlphaFoldDB" id="A0A419AA22"/>
<name>A0A419AA22_9RHOB</name>
<dbReference type="Pfam" id="PF09339">
    <property type="entry name" value="HTH_IclR"/>
    <property type="match status" value="1"/>
</dbReference>
<dbReference type="EMBL" id="QZEW01000016">
    <property type="protein sequence ID" value="RJL19417.1"/>
    <property type="molecule type" value="Genomic_DNA"/>
</dbReference>
<dbReference type="Gene3D" id="1.10.10.10">
    <property type="entry name" value="Winged helix-like DNA-binding domain superfamily/Winged helix DNA-binding domain"/>
    <property type="match status" value="1"/>
</dbReference>
<dbReference type="InterPro" id="IPR036390">
    <property type="entry name" value="WH_DNA-bd_sf"/>
</dbReference>
<evidence type="ECO:0000256" key="1">
    <source>
        <dbReference type="ARBA" id="ARBA00023015"/>
    </source>
</evidence>
<dbReference type="SUPFAM" id="SSF55781">
    <property type="entry name" value="GAF domain-like"/>
    <property type="match status" value="1"/>
</dbReference>
<dbReference type="RefSeq" id="WP_119897078.1">
    <property type="nucleotide sequence ID" value="NZ_QNRC01000065.1"/>
</dbReference>
<evidence type="ECO:0000256" key="3">
    <source>
        <dbReference type="ARBA" id="ARBA00023163"/>
    </source>
</evidence>
<feature type="domain" description="IclR-ED" evidence="5">
    <location>
        <begin position="73"/>
        <end position="254"/>
    </location>
</feature>
<dbReference type="PROSITE" id="PS51077">
    <property type="entry name" value="HTH_ICLR"/>
    <property type="match status" value="1"/>
</dbReference>
<evidence type="ECO:0000259" key="4">
    <source>
        <dbReference type="PROSITE" id="PS51077"/>
    </source>
</evidence>
<gene>
    <name evidence="6" type="ORF">D3P05_04950</name>
</gene>
<evidence type="ECO:0000256" key="2">
    <source>
        <dbReference type="ARBA" id="ARBA00023125"/>
    </source>
</evidence>
<dbReference type="InterPro" id="IPR011991">
    <property type="entry name" value="ArsR-like_HTH"/>
</dbReference>
<dbReference type="Gene3D" id="3.30.450.40">
    <property type="match status" value="1"/>
</dbReference>
<evidence type="ECO:0000313" key="7">
    <source>
        <dbReference type="Proteomes" id="UP000283587"/>
    </source>
</evidence>
<dbReference type="InterPro" id="IPR036388">
    <property type="entry name" value="WH-like_DNA-bd_sf"/>
</dbReference>
<dbReference type="InterPro" id="IPR014757">
    <property type="entry name" value="Tscrpt_reg_IclR_C"/>
</dbReference>
<reference evidence="7" key="1">
    <citation type="submission" date="2018-09" db="EMBL/GenBank/DDBJ databases">
        <title>Paracoccus onubensis nov. sp. a moderate halophilic bacterium isolated from Gruta de las Maravillas (Aracena, Spain).</title>
        <authorList>
            <person name="Jurado V."/>
            <person name="Gutierrez-Patricio S."/>
            <person name="Gonzalez-Pimentel J.L."/>
            <person name="Miller A.Z."/>
            <person name="Laiz L."/>
            <person name="Saiz-Jimenez C."/>
        </authorList>
    </citation>
    <scope>NUCLEOTIDE SEQUENCE [LARGE SCALE GENOMIC DNA]</scope>
    <source>
        <strain evidence="7">DSM 26381</strain>
    </source>
</reference>
<dbReference type="Pfam" id="PF01614">
    <property type="entry name" value="IclR_C"/>
    <property type="match status" value="1"/>
</dbReference>
<dbReference type="GO" id="GO:0003677">
    <property type="term" value="F:DNA binding"/>
    <property type="evidence" value="ECO:0007669"/>
    <property type="project" value="UniProtKB-KW"/>
</dbReference>
<dbReference type="SMART" id="SM00346">
    <property type="entry name" value="HTH_ICLR"/>
    <property type="match status" value="1"/>
</dbReference>
<keyword evidence="2" id="KW-0238">DNA-binding</keyword>
<accession>A0A419AA22</accession>
<sequence>MNDRQEEAAVPPSLRNLQILEVLAQEARPMTPTEINALLKLPKPTIHRLVGTLEQEGYLTRHIDGRSYLPGPKLRQMMLGVMRAGHHHVPRREILTRLHEAVGETCNLSIPDGDAMVYVDRVETHWPLRIALQIGSRVPLHATASGKACLASWSDAAIGRFLGEARLRAHTAHTITDPDRLRDEIMRIRAQGYATDAEEFVPGMIALAVPVLDDRQRLTATLSFHAPIQRLSLKDGLAHLPTLQAAAQDLARLL</sequence>
<dbReference type="PANTHER" id="PTHR30136:SF35">
    <property type="entry name" value="HTH-TYPE TRANSCRIPTIONAL REGULATOR RV1719"/>
    <property type="match status" value="1"/>
</dbReference>
<dbReference type="InterPro" id="IPR029016">
    <property type="entry name" value="GAF-like_dom_sf"/>
</dbReference>
<organism evidence="6 7">
    <name type="scientific">Paracoccus siganidrum</name>
    <dbReference type="NCBI Taxonomy" id="1276757"/>
    <lineage>
        <taxon>Bacteria</taxon>
        <taxon>Pseudomonadati</taxon>
        <taxon>Pseudomonadota</taxon>
        <taxon>Alphaproteobacteria</taxon>
        <taxon>Rhodobacterales</taxon>
        <taxon>Paracoccaceae</taxon>
        <taxon>Paracoccus</taxon>
    </lineage>
</organism>
<protein>
    <submittedName>
        <fullName evidence="6">IclR family transcriptional regulator</fullName>
    </submittedName>
</protein>
<keyword evidence="1" id="KW-0805">Transcription regulation</keyword>
<dbReference type="PANTHER" id="PTHR30136">
    <property type="entry name" value="HELIX-TURN-HELIX TRANSCRIPTIONAL REGULATOR, ICLR FAMILY"/>
    <property type="match status" value="1"/>
</dbReference>
<dbReference type="OrthoDB" id="8357778at2"/>